<protein>
    <recommendedName>
        <fullName evidence="6">Mab-21-like HhH/H2TH-like domain-containing protein</fullName>
    </recommendedName>
</protein>
<comment type="similarity">
    <text evidence="1">Belongs to the mab-21 family.</text>
</comment>
<evidence type="ECO:0008006" key="6">
    <source>
        <dbReference type="Google" id="ProtNLM"/>
    </source>
</evidence>
<dbReference type="Gene3D" id="1.10.1410.40">
    <property type="match status" value="1"/>
</dbReference>
<keyword evidence="5" id="KW-1185">Reference proteome</keyword>
<dbReference type="Proteomes" id="UP000596742">
    <property type="component" value="Unassembled WGS sequence"/>
</dbReference>
<dbReference type="Pfam" id="PF20266">
    <property type="entry name" value="Mab-21_C"/>
    <property type="match status" value="1"/>
</dbReference>
<feature type="domain" description="Mab-21-like HhH/H2TH-like" evidence="3">
    <location>
        <begin position="262"/>
        <end position="358"/>
    </location>
</feature>
<dbReference type="Pfam" id="PF03281">
    <property type="entry name" value="Mab-21"/>
    <property type="match status" value="1"/>
</dbReference>
<reference evidence="4" key="1">
    <citation type="submission" date="2018-11" db="EMBL/GenBank/DDBJ databases">
        <authorList>
            <person name="Alioto T."/>
            <person name="Alioto T."/>
        </authorList>
    </citation>
    <scope>NUCLEOTIDE SEQUENCE</scope>
</reference>
<proteinExistence type="inferred from homology"/>
<sequence length="669" mass="77915">MEKKDLKTTWQKTVRISTERRESLNYYKYLCQQIGSEEVVKMRRLALTMIDIGKPLACAYNMYNTITSGSKGEGLHFESSDFDIMFINPFFKVYEPETAVVSKCWSIPLIMNTEETQPCFTQLRLINHPLLRLLFTKIWEQSHLGCMLSSEQYKLFYLSIADQLVTNTVKIHGPCLTDIHDRSDTAMCLKCDQWIIQAHPWIKRPRKVWPSTKIISKIISCGVLFVPIGCKESVNENLEWRISFSVAEKYLIFSFSHTQLLCYALLKILLKEIIEKHKDLKGLLCSYYLKTLMFWISEETDSNVWRPDNIIPCFMACLQRLLYCVKYSNLSHYFIPENNFFYLRFNAMNKEQLETILHDLYEQGINCLASSETLKDYRRQSYNITASLTSGYVEIINETSSYFLNLGFDQLIHILLYYSRTGLCRGLLALHLSKACWFAPDTSLDKYSSENKHQYYKYKHDLSHLLIGVQSEAVSGWLLLASMFYVHKEYVASLTVINHAMQKYTDDKIFTKSTTPSELTFVQTHQLNLMKNEKLYTVLKTLTIDPLMFQEKSSIIPKELQLVVKYCHIMYPPKAFSDFLRFLCYYHLHDTKSCKYHFKQLLNTIVNSSSKAILSSVSPLIMCGIALQLMGEKQIARMCFQAVYTHDNYKTTKCAASSFLNLYSSFENC</sequence>
<dbReference type="OrthoDB" id="6112914at2759"/>
<dbReference type="AlphaFoldDB" id="A0A8B6FH86"/>
<dbReference type="InterPro" id="IPR024810">
    <property type="entry name" value="MAB21L/cGLR"/>
</dbReference>
<dbReference type="EMBL" id="UYJE01006865">
    <property type="protein sequence ID" value="VDI49685.1"/>
    <property type="molecule type" value="Genomic_DNA"/>
</dbReference>
<comment type="caution">
    <text evidence="4">The sequence shown here is derived from an EMBL/GenBank/DDBJ whole genome shotgun (WGS) entry which is preliminary data.</text>
</comment>
<dbReference type="PANTHER" id="PTHR10656:SF69">
    <property type="entry name" value="MAB-21-LIKE HHH_H2TH-LIKE DOMAIN-CONTAINING PROTEIN"/>
    <property type="match status" value="1"/>
</dbReference>
<dbReference type="InterPro" id="IPR046903">
    <property type="entry name" value="Mab-21-like_nuc_Trfase"/>
</dbReference>
<evidence type="ECO:0000313" key="5">
    <source>
        <dbReference type="Proteomes" id="UP000596742"/>
    </source>
</evidence>
<dbReference type="InterPro" id="IPR046906">
    <property type="entry name" value="Mab-21_HhH/H2TH-like"/>
</dbReference>
<evidence type="ECO:0000256" key="1">
    <source>
        <dbReference type="ARBA" id="ARBA00008307"/>
    </source>
</evidence>
<evidence type="ECO:0000259" key="3">
    <source>
        <dbReference type="Pfam" id="PF20266"/>
    </source>
</evidence>
<name>A0A8B6FH86_MYTGA</name>
<gene>
    <name evidence="4" type="ORF">MGAL_10B034314</name>
</gene>
<dbReference type="PANTHER" id="PTHR10656">
    <property type="entry name" value="CELL FATE DETERMINING PROTEIN MAB21-RELATED"/>
    <property type="match status" value="1"/>
</dbReference>
<accession>A0A8B6FH86</accession>
<feature type="domain" description="Mab-21-like nucleotidyltransferase" evidence="2">
    <location>
        <begin position="184"/>
        <end position="252"/>
    </location>
</feature>
<organism evidence="4 5">
    <name type="scientific">Mytilus galloprovincialis</name>
    <name type="common">Mediterranean mussel</name>
    <dbReference type="NCBI Taxonomy" id="29158"/>
    <lineage>
        <taxon>Eukaryota</taxon>
        <taxon>Metazoa</taxon>
        <taxon>Spiralia</taxon>
        <taxon>Lophotrochozoa</taxon>
        <taxon>Mollusca</taxon>
        <taxon>Bivalvia</taxon>
        <taxon>Autobranchia</taxon>
        <taxon>Pteriomorphia</taxon>
        <taxon>Mytilida</taxon>
        <taxon>Mytiloidea</taxon>
        <taxon>Mytilidae</taxon>
        <taxon>Mytilinae</taxon>
        <taxon>Mytilus</taxon>
    </lineage>
</organism>
<evidence type="ECO:0000313" key="4">
    <source>
        <dbReference type="EMBL" id="VDI49685.1"/>
    </source>
</evidence>
<evidence type="ECO:0000259" key="2">
    <source>
        <dbReference type="Pfam" id="PF03281"/>
    </source>
</evidence>
<dbReference type="SMART" id="SM01265">
    <property type="entry name" value="Mab-21"/>
    <property type="match status" value="1"/>
</dbReference>